<protein>
    <submittedName>
        <fullName evidence="2">Uncharacterized protein</fullName>
    </submittedName>
</protein>
<organism evidence="2 3">
    <name type="scientific">Clonostachys chloroleuca</name>
    <dbReference type="NCBI Taxonomy" id="1926264"/>
    <lineage>
        <taxon>Eukaryota</taxon>
        <taxon>Fungi</taxon>
        <taxon>Dikarya</taxon>
        <taxon>Ascomycota</taxon>
        <taxon>Pezizomycotina</taxon>
        <taxon>Sordariomycetes</taxon>
        <taxon>Hypocreomycetidae</taxon>
        <taxon>Hypocreales</taxon>
        <taxon>Bionectriaceae</taxon>
        <taxon>Clonostachys</taxon>
    </lineage>
</organism>
<gene>
    <name evidence="2" type="ORF">CCHLO57077_00011450</name>
</gene>
<comment type="caution">
    <text evidence="2">The sequence shown here is derived from an EMBL/GenBank/DDBJ whole genome shotgun (WGS) entry which is preliminary data.</text>
</comment>
<dbReference type="AlphaFoldDB" id="A0AA35LP06"/>
<evidence type="ECO:0000256" key="1">
    <source>
        <dbReference type="SAM" id="MobiDB-lite"/>
    </source>
</evidence>
<evidence type="ECO:0000313" key="2">
    <source>
        <dbReference type="EMBL" id="CAI6014565.1"/>
    </source>
</evidence>
<name>A0AA35LP06_9HYPO</name>
<feature type="region of interest" description="Disordered" evidence="1">
    <location>
        <begin position="1"/>
        <end position="27"/>
    </location>
</feature>
<accession>A0AA35LP06</accession>
<dbReference type="EMBL" id="CABFNP030000426">
    <property type="protein sequence ID" value="CAI6014565.1"/>
    <property type="molecule type" value="Genomic_DNA"/>
</dbReference>
<reference evidence="2" key="1">
    <citation type="submission" date="2023-01" db="EMBL/GenBank/DDBJ databases">
        <authorList>
            <person name="Piombo E."/>
        </authorList>
    </citation>
    <scope>NUCLEOTIDE SEQUENCE</scope>
</reference>
<evidence type="ECO:0000313" key="3">
    <source>
        <dbReference type="Proteomes" id="UP001160390"/>
    </source>
</evidence>
<keyword evidence="3" id="KW-1185">Reference proteome</keyword>
<sequence length="129" mass="14237">MPTPSSLKHRESLSPIYNDLPLANPDSVQLGEEASGVEGHVNNSGTTRMSSDSNYLALEFDAGISGRRGVRYGTGRCPRFPKTSLLLEPEERSRPLDCSWQGMTLISQKNPEAREILRLGKSVLFNFTV</sequence>
<proteinExistence type="predicted"/>
<dbReference type="Proteomes" id="UP001160390">
    <property type="component" value="Unassembled WGS sequence"/>
</dbReference>